<feature type="domain" description="Major facilitator superfamily (MFS) profile" evidence="13">
    <location>
        <begin position="40"/>
        <end position="470"/>
    </location>
</feature>
<dbReference type="SUPFAM" id="SSF52172">
    <property type="entry name" value="CheY-like"/>
    <property type="match status" value="1"/>
</dbReference>
<feature type="region of interest" description="Disordered" evidence="10">
    <location>
        <begin position="1221"/>
        <end position="1259"/>
    </location>
</feature>
<feature type="region of interest" description="Disordered" evidence="10">
    <location>
        <begin position="555"/>
        <end position="620"/>
    </location>
</feature>
<sequence>MAQSLQVAPKLQDEVEAIQPANSGDSDNPFNWPTRTKWTVTLTTCFVCFIVGLNATGIASAPTPINDRFNVSDESFPNSFWPVASWTIGAAIVPMVVLPLMEKHGTRVGYISCYAIFFVFVVPQAVAPNFATLIVCRFISGSAAGVLQNGMDGIIADIWDGPVQRSLPVTIYVTALLAGISLGPVYGGVVVHNLYWRWVFYIQLVIYGVTFIVVLLAMKETRSPVILSKRLRREGKEKSNDSVSTQDGSSPPSPAKFLYDTLILPARLLCTEPVVFFFTLLSALSYGIAFISTQSVTQVFVTNFAFAEYEAGLVQASIVVGEILGFIACLFQNAWYARVGRANPHKSEADISEIRLYSSIPASFIGLAGGLFWYGWTSYASLPWILPAIGLAMTMFGVTVVMQAIMMYITDAYAKYAASASAAVCFGENMFAAFLPLAAQSLYTNLGFQWASSLLGMSHGIARLSQRLRRKIGSDSVEKFTKQKKKLRRPRPDGQQAGPDSSCGDLTISHPHPDHHHHHRQLASGLHESDSFSSSIPVDYLSSVEDLASRGRGAAACVSAPSIPDEEAPSGQRQRQQQQQQQQRTSQHSPTDTDDVGTIYDREDVEKPPPLSSTNLDDRATISLGQSALLATTGGTTYSPTTPSTSFANPHSRHIANSGTSTSTPVSFSQTVDERDGASPAAISSDGNDTIEELPPGQNPSTSHSTAITRKQSLIPQSQQYLVNRVLGSGLHHRDSDPFALPYQPPAPMAPRKIWVKRPDASATLVSMSEDSVVDELRDHVLRKYSNSLGRTYDSPDLTVRICPRAPLGPDRILSPEESLFALIDQNYPGGQTMAEALVVEAPQRRTPIKPSPRQSYYYHAEPGEQGEYFPLMPVPISIGTPPAHPSSSSASNVSTHQTPSMSVLTTGKVPPLPSPGSRANRHASWRPPFVRHPTSSPTLIGGAKEQNLAVNGQAVPPQASLPTPPAPAAPPSESPTHNVLNPPVAVPSPRPVRRTKKVASPRNNTAFGGLIEGTVPPINVLIVEDNVINQKLLEAFMKRLSVRWQCAPNGEVAVKKWRQGGFHLVLMDIQLPVMNGLDATKEIRRLERLNGIGVFSKTVSGRSRAESTGPGAEGSLKEEDTLQDLSLFKSPVIVVALTASSLQSDRHEALAAGCNDFLTKPIGFPWLEQKVTEWGCMQALIDFEGWRKWRGYEDSPQNTNSTQLVSSPTQKGGFQAVKALGTKPTSKVSVVEGDSSGSSSGKDEDGENHGPVKSTVPA</sequence>
<keyword evidence="15" id="KW-1185">Reference proteome</keyword>
<feature type="transmembrane region" description="Helical" evidence="11">
    <location>
        <begin position="274"/>
        <end position="293"/>
    </location>
</feature>
<feature type="transmembrane region" description="Helical" evidence="11">
    <location>
        <begin position="382"/>
        <end position="409"/>
    </location>
</feature>
<feature type="region of interest" description="Disordered" evidence="10">
    <location>
        <begin position="478"/>
        <end position="529"/>
    </location>
</feature>
<feature type="transmembrane region" description="Helical" evidence="11">
    <location>
        <begin position="167"/>
        <end position="186"/>
    </location>
</feature>
<feature type="compositionally biased region" description="Polar residues" evidence="10">
    <location>
        <begin position="893"/>
        <end position="906"/>
    </location>
</feature>
<feature type="compositionally biased region" description="Pro residues" evidence="10">
    <location>
        <begin position="963"/>
        <end position="974"/>
    </location>
</feature>
<evidence type="ECO:0000256" key="10">
    <source>
        <dbReference type="SAM" id="MobiDB-lite"/>
    </source>
</evidence>
<dbReference type="CDD" id="cd17546">
    <property type="entry name" value="REC_hyHK_CKI1_RcsC-like"/>
    <property type="match status" value="1"/>
</dbReference>
<dbReference type="Proteomes" id="UP000509510">
    <property type="component" value="Chromosome VI"/>
</dbReference>
<feature type="transmembrane region" description="Helical" evidence="11">
    <location>
        <begin position="79"/>
        <end position="101"/>
    </location>
</feature>
<organism evidence="14 15">
    <name type="scientific">Talaromyces rugulosus</name>
    <name type="common">Penicillium rugulosum</name>
    <dbReference type="NCBI Taxonomy" id="121627"/>
    <lineage>
        <taxon>Eukaryota</taxon>
        <taxon>Fungi</taxon>
        <taxon>Dikarya</taxon>
        <taxon>Ascomycota</taxon>
        <taxon>Pezizomycotina</taxon>
        <taxon>Eurotiomycetes</taxon>
        <taxon>Eurotiomycetidae</taxon>
        <taxon>Eurotiales</taxon>
        <taxon>Trichocomaceae</taxon>
        <taxon>Talaromyces</taxon>
        <taxon>Talaromyces sect. Islandici</taxon>
    </lineage>
</organism>
<dbReference type="PROSITE" id="PS50110">
    <property type="entry name" value="RESPONSE_REGULATORY"/>
    <property type="match status" value="1"/>
</dbReference>
<keyword evidence="3 9" id="KW-0597">Phosphoprotein</keyword>
<dbReference type="KEGG" id="trg:TRUGW13939_10698"/>
<comment type="similarity">
    <text evidence="8">Belongs to the SSK1 family.</text>
</comment>
<dbReference type="Gene3D" id="1.20.1250.20">
    <property type="entry name" value="MFS general substrate transporter like domains"/>
    <property type="match status" value="1"/>
</dbReference>
<keyword evidence="7 11" id="KW-0472">Membrane</keyword>
<evidence type="ECO:0000256" key="8">
    <source>
        <dbReference type="ARBA" id="ARBA00093463"/>
    </source>
</evidence>
<evidence type="ECO:0000256" key="9">
    <source>
        <dbReference type="PROSITE-ProRule" id="PRU00169"/>
    </source>
</evidence>
<evidence type="ECO:0000256" key="6">
    <source>
        <dbReference type="ARBA" id="ARBA00023012"/>
    </source>
</evidence>
<evidence type="ECO:0008006" key="16">
    <source>
        <dbReference type="Google" id="ProtNLM"/>
    </source>
</evidence>
<dbReference type="FunFam" id="3.40.50.2300:FF:000146">
    <property type="entry name" value="Putative two-component response regulator SSK1p"/>
    <property type="match status" value="1"/>
</dbReference>
<feature type="region of interest" description="Disordered" evidence="10">
    <location>
        <begin position="880"/>
        <end position="942"/>
    </location>
</feature>
<feature type="modified residue" description="4-aspartylphosphate" evidence="9">
    <location>
        <position position="1069"/>
    </location>
</feature>
<feature type="region of interest" description="Disordered" evidence="10">
    <location>
        <begin position="955"/>
        <end position="1002"/>
    </location>
</feature>
<dbReference type="RefSeq" id="XP_035349701.1">
    <property type="nucleotide sequence ID" value="XM_035493808.1"/>
</dbReference>
<dbReference type="SMART" id="SM00448">
    <property type="entry name" value="REC"/>
    <property type="match status" value="1"/>
</dbReference>
<feature type="compositionally biased region" description="Low complexity" evidence="10">
    <location>
        <begin position="1227"/>
        <end position="1241"/>
    </location>
</feature>
<comment type="similarity">
    <text evidence="2">Belongs to the major facilitator superfamily.</text>
</comment>
<feature type="compositionally biased region" description="Basic and acidic residues" evidence="10">
    <location>
        <begin position="1242"/>
        <end position="1251"/>
    </location>
</feature>
<feature type="transmembrane region" description="Helical" evidence="11">
    <location>
        <begin position="416"/>
        <end position="436"/>
    </location>
</feature>
<feature type="transmembrane region" description="Helical" evidence="11">
    <location>
        <begin position="356"/>
        <end position="376"/>
    </location>
</feature>
<dbReference type="OrthoDB" id="21225at2759"/>
<dbReference type="InterPro" id="IPR020846">
    <property type="entry name" value="MFS_dom"/>
</dbReference>
<dbReference type="GeneID" id="55998177"/>
<dbReference type="EMBL" id="CP055903">
    <property type="protein sequence ID" value="QKX63527.1"/>
    <property type="molecule type" value="Genomic_DNA"/>
</dbReference>
<feature type="compositionally biased region" description="Polar residues" evidence="10">
    <location>
        <begin position="655"/>
        <end position="671"/>
    </location>
</feature>
<accession>A0A7H8RBN9</accession>
<feature type="compositionally biased region" description="Low complexity" evidence="10">
    <location>
        <begin position="572"/>
        <end position="584"/>
    </location>
</feature>
<feature type="transmembrane region" description="Helical" evidence="11">
    <location>
        <begin position="38"/>
        <end position="59"/>
    </location>
</feature>
<dbReference type="SUPFAM" id="SSF103473">
    <property type="entry name" value="MFS general substrate transporter"/>
    <property type="match status" value="1"/>
</dbReference>
<proteinExistence type="inferred from homology"/>
<feature type="compositionally biased region" description="Polar residues" evidence="10">
    <location>
        <begin position="699"/>
        <end position="713"/>
    </location>
</feature>
<reference evidence="15" key="1">
    <citation type="submission" date="2020-06" db="EMBL/GenBank/DDBJ databases">
        <title>A chromosome-scale genome assembly of Talaromyces rugulosus W13939.</title>
        <authorList>
            <person name="Wang B."/>
            <person name="Guo L."/>
            <person name="Ye K."/>
            <person name="Wang L."/>
        </authorList>
    </citation>
    <scope>NUCLEOTIDE SEQUENCE [LARGE SCALE GENOMIC DNA]</scope>
    <source>
        <strain evidence="15">W13939</strain>
    </source>
</reference>
<evidence type="ECO:0000256" key="11">
    <source>
        <dbReference type="SAM" id="Phobius"/>
    </source>
</evidence>
<evidence type="ECO:0000259" key="13">
    <source>
        <dbReference type="PROSITE" id="PS50850"/>
    </source>
</evidence>
<evidence type="ECO:0000259" key="12">
    <source>
        <dbReference type="PROSITE" id="PS50110"/>
    </source>
</evidence>
<dbReference type="FunFam" id="1.20.1250.20:FF:000082">
    <property type="entry name" value="MFS multidrug transporter, putative"/>
    <property type="match status" value="1"/>
</dbReference>
<evidence type="ECO:0000256" key="4">
    <source>
        <dbReference type="ARBA" id="ARBA00022692"/>
    </source>
</evidence>
<dbReference type="InterPro" id="IPR036259">
    <property type="entry name" value="MFS_trans_sf"/>
</dbReference>
<dbReference type="AlphaFoldDB" id="A0A7H8RBN9"/>
<evidence type="ECO:0000256" key="3">
    <source>
        <dbReference type="ARBA" id="ARBA00022553"/>
    </source>
</evidence>
<feature type="domain" description="Response regulatory" evidence="12">
    <location>
        <begin position="1020"/>
        <end position="1176"/>
    </location>
</feature>
<comment type="subcellular location">
    <subcellularLocation>
        <location evidence="1">Cell membrane</location>
        <topology evidence="1">Multi-pass membrane protein</topology>
    </subcellularLocation>
</comment>
<dbReference type="PANTHER" id="PTHR23502:SF52">
    <property type="entry name" value="MULTIDRUG TRANSPORTER, PUTATIVE (AFU_ORTHOLOGUE AFUA_2G17730)-RELATED"/>
    <property type="match status" value="1"/>
</dbReference>
<evidence type="ECO:0000256" key="5">
    <source>
        <dbReference type="ARBA" id="ARBA00022989"/>
    </source>
</evidence>
<name>A0A7H8RBN9_TALRU</name>
<feature type="transmembrane region" description="Helical" evidence="11">
    <location>
        <begin position="108"/>
        <end position="124"/>
    </location>
</feature>
<dbReference type="InterPro" id="IPR011701">
    <property type="entry name" value="MFS"/>
</dbReference>
<dbReference type="GO" id="GO:0000156">
    <property type="term" value="F:phosphorelay response regulator activity"/>
    <property type="evidence" value="ECO:0007669"/>
    <property type="project" value="UniProtKB-ARBA"/>
</dbReference>
<dbReference type="InterPro" id="IPR011006">
    <property type="entry name" value="CheY-like_superfamily"/>
</dbReference>
<keyword evidence="6" id="KW-0902">Two-component regulatory system</keyword>
<dbReference type="InterPro" id="IPR001789">
    <property type="entry name" value="Sig_transdc_resp-reg_receiver"/>
</dbReference>
<feature type="region of interest" description="Disordered" evidence="10">
    <location>
        <begin position="633"/>
        <end position="713"/>
    </location>
</feature>
<gene>
    <name evidence="14" type="ORF">TRUGW13939_10698</name>
</gene>
<dbReference type="Pfam" id="PF07690">
    <property type="entry name" value="MFS_1"/>
    <property type="match status" value="1"/>
</dbReference>
<evidence type="ECO:0000313" key="15">
    <source>
        <dbReference type="Proteomes" id="UP000509510"/>
    </source>
</evidence>
<evidence type="ECO:0000313" key="14">
    <source>
        <dbReference type="EMBL" id="QKX63527.1"/>
    </source>
</evidence>
<keyword evidence="5 11" id="KW-1133">Transmembrane helix</keyword>
<evidence type="ECO:0000256" key="2">
    <source>
        <dbReference type="ARBA" id="ARBA00008335"/>
    </source>
</evidence>
<evidence type="ECO:0000256" key="1">
    <source>
        <dbReference type="ARBA" id="ARBA00004651"/>
    </source>
</evidence>
<dbReference type="GO" id="GO:0005886">
    <property type="term" value="C:plasma membrane"/>
    <property type="evidence" value="ECO:0007669"/>
    <property type="project" value="UniProtKB-SubCell"/>
</dbReference>
<protein>
    <recommendedName>
        <fullName evidence="16">Response regulatory domain-containing protein</fullName>
    </recommendedName>
</protein>
<feature type="transmembrane region" description="Helical" evidence="11">
    <location>
        <begin position="313"/>
        <end position="335"/>
    </location>
</feature>
<evidence type="ECO:0000256" key="7">
    <source>
        <dbReference type="ARBA" id="ARBA00023136"/>
    </source>
</evidence>
<keyword evidence="4 11" id="KW-0812">Transmembrane</keyword>
<dbReference type="PROSITE" id="PS50850">
    <property type="entry name" value="MFS"/>
    <property type="match status" value="1"/>
</dbReference>
<feature type="compositionally biased region" description="Low complexity" evidence="10">
    <location>
        <begin position="633"/>
        <end position="646"/>
    </location>
</feature>
<dbReference type="PANTHER" id="PTHR23502">
    <property type="entry name" value="MAJOR FACILITATOR SUPERFAMILY"/>
    <property type="match status" value="1"/>
</dbReference>
<dbReference type="Pfam" id="PF00072">
    <property type="entry name" value="Response_reg"/>
    <property type="match status" value="1"/>
</dbReference>
<dbReference type="Gene3D" id="3.40.50.2300">
    <property type="match status" value="1"/>
</dbReference>
<feature type="transmembrane region" description="Helical" evidence="11">
    <location>
        <begin position="130"/>
        <end position="147"/>
    </location>
</feature>
<dbReference type="GO" id="GO:0022857">
    <property type="term" value="F:transmembrane transporter activity"/>
    <property type="evidence" value="ECO:0007669"/>
    <property type="project" value="InterPro"/>
</dbReference>
<feature type="transmembrane region" description="Helical" evidence="11">
    <location>
        <begin position="198"/>
        <end position="218"/>
    </location>
</feature>